<sequence>MDPASNLPPPDGPSEMRTGGAVGDDGVHPERDFLYVGDKPDQREKGDPAARQEDPTARKDRDPAKEFDQGEQRKHNEDEG</sequence>
<protein>
    <submittedName>
        <fullName evidence="3">Uncharacterized protein</fullName>
    </submittedName>
</protein>
<proteinExistence type="predicted"/>
<feature type="region of interest" description="Disordered" evidence="1">
    <location>
        <begin position="1"/>
        <end position="80"/>
    </location>
</feature>
<feature type="compositionally biased region" description="Pro residues" evidence="1">
    <location>
        <begin position="1"/>
        <end position="12"/>
    </location>
</feature>
<dbReference type="AlphaFoldDB" id="A0A914XIG6"/>
<feature type="compositionally biased region" description="Basic and acidic residues" evidence="1">
    <location>
        <begin position="25"/>
        <end position="80"/>
    </location>
</feature>
<name>A0A914XIG6_9BILA</name>
<reference evidence="3" key="1">
    <citation type="submission" date="2022-11" db="UniProtKB">
        <authorList>
            <consortium name="WormBaseParasite"/>
        </authorList>
    </citation>
    <scope>IDENTIFICATION</scope>
</reference>
<organism evidence="2 3">
    <name type="scientific">Plectus sambesii</name>
    <dbReference type="NCBI Taxonomy" id="2011161"/>
    <lineage>
        <taxon>Eukaryota</taxon>
        <taxon>Metazoa</taxon>
        <taxon>Ecdysozoa</taxon>
        <taxon>Nematoda</taxon>
        <taxon>Chromadorea</taxon>
        <taxon>Plectida</taxon>
        <taxon>Plectina</taxon>
        <taxon>Plectoidea</taxon>
        <taxon>Plectidae</taxon>
        <taxon>Plectus</taxon>
    </lineage>
</organism>
<evidence type="ECO:0000313" key="3">
    <source>
        <dbReference type="WBParaSite" id="PSAMB.scaffold7937size6866.g30760.t1"/>
    </source>
</evidence>
<dbReference type="Proteomes" id="UP000887566">
    <property type="component" value="Unplaced"/>
</dbReference>
<evidence type="ECO:0000313" key="2">
    <source>
        <dbReference type="Proteomes" id="UP000887566"/>
    </source>
</evidence>
<dbReference type="WBParaSite" id="PSAMB.scaffold7937size6866.g30760.t1">
    <property type="protein sequence ID" value="PSAMB.scaffold7937size6866.g30760.t1"/>
    <property type="gene ID" value="PSAMB.scaffold7937size6866.g30760"/>
</dbReference>
<accession>A0A914XIG6</accession>
<keyword evidence="2" id="KW-1185">Reference proteome</keyword>
<evidence type="ECO:0000256" key="1">
    <source>
        <dbReference type="SAM" id="MobiDB-lite"/>
    </source>
</evidence>